<comment type="subcellular location">
    <subcellularLocation>
        <location evidence="1 10">Cell outer membrane</location>
        <topology evidence="1 10">Multi-pass membrane protein</topology>
    </subcellularLocation>
</comment>
<dbReference type="PROSITE" id="PS52016">
    <property type="entry name" value="TONB_DEPENDENT_REC_3"/>
    <property type="match status" value="1"/>
</dbReference>
<dbReference type="Pfam" id="PF07660">
    <property type="entry name" value="STN"/>
    <property type="match status" value="1"/>
</dbReference>
<dbReference type="InterPro" id="IPR012910">
    <property type="entry name" value="Plug_dom"/>
</dbReference>
<evidence type="ECO:0000256" key="6">
    <source>
        <dbReference type="ARBA" id="ARBA00023004"/>
    </source>
</evidence>
<dbReference type="Pfam" id="PF13715">
    <property type="entry name" value="CarbopepD_reg_2"/>
    <property type="match status" value="1"/>
</dbReference>
<dbReference type="Gene3D" id="2.60.40.1120">
    <property type="entry name" value="Carboxypeptidase-like, regulatory domain"/>
    <property type="match status" value="1"/>
</dbReference>
<keyword evidence="7 11" id="KW-0798">TonB box</keyword>
<keyword evidence="4" id="KW-0410">Iron transport</keyword>
<evidence type="ECO:0000259" key="12">
    <source>
        <dbReference type="SMART" id="SM00965"/>
    </source>
</evidence>
<keyword evidence="9 10" id="KW-0998">Cell outer membrane</keyword>
<evidence type="ECO:0000256" key="1">
    <source>
        <dbReference type="ARBA" id="ARBA00004571"/>
    </source>
</evidence>
<dbReference type="InterPro" id="IPR000531">
    <property type="entry name" value="Beta-barrel_TonB"/>
</dbReference>
<dbReference type="InterPro" id="IPR023997">
    <property type="entry name" value="TonB-dep_OMP_SusC/RagA_CS"/>
</dbReference>
<evidence type="ECO:0000256" key="11">
    <source>
        <dbReference type="RuleBase" id="RU003357"/>
    </source>
</evidence>
<dbReference type="NCBIfam" id="TIGR04056">
    <property type="entry name" value="OMP_RagA_SusC"/>
    <property type="match status" value="1"/>
</dbReference>
<dbReference type="SUPFAM" id="SSF56935">
    <property type="entry name" value="Porins"/>
    <property type="match status" value="1"/>
</dbReference>
<evidence type="ECO:0000313" key="14">
    <source>
        <dbReference type="Proteomes" id="UP001501411"/>
    </source>
</evidence>
<sequence>MKLTGILLFLACIQLHAKTYAQRVSLKVDQASLKDVFSAIQAQSGYDILYGSEVLDRAKPVTLNVKDAPLRTVLDQTLAVQGMTYRIQNKTIAIRVTAAQQDEITVTGSVTDSTGKALPSITVREKGKDRGTITDEQGRFSLKVSQAQAAIVFSSVGYIQQEVALNGRQNISVSLREDNALLSEVVVVGYGVQKKVNVTGAVSTVSGEDVAARPAGQTSAALQGMAPGVTVTQRSGKPGADGGNIRIRGIGTTNSSGAGPMVLIDGIEGSMDNIDPNLIESVSILKDAASSSIYGSRAANGVILVTTKRGVGDRISIGYNNYFGWQDPTNMPKIASALDHMLLTNEAYTNVGSSPLYSDELIEAYRAQNGVSSDEYPNTDWQKETLTGSGFQQSHFLSVNGGTKKVKMLASFGYFDQKGLIENTSFKRYTIRNNIDITFSDKLSAKVDLQYVNPITEAPATGVENIFQWMNGIPANQIGINSNGTWGVGWNGNNPISASQDGGFSSYKAPFGSINASLTYKPFSWLTADVNYAPKYATVVSKKFSKAIQSYLPDGTPSYLTPNVSSLSHENRQDMYNNMRATLTADKSVGDHAFKWMLGASREDFKDEYITAFRDGYALPDYPILHTGSAENQKNDGSAEEWALQSFFSRLNYNYKERYLLEINARYDGSSRFLPGNRYGFFPSVSAGWRFSEEAFMQGLKDIFNEAKLRLSWGRLGNQNIGTYPAVSTLDLGYYTLGGGVVNTAALNNLSNPNITWESTEEKNIGLDLALFNGFGITADYYHRRTDDILLQLDVPLIIGLAAPYQNAGVVENKGWELGLSYHSNAQREFKYSLNLNLSDVHNKVVDMKGRRSTGLTVNNEGYPIGSIFGYIAEGYFQNQEEIDNHATQFGTLAPGDIKYQDQNNDGQITEADKVVIGSTVPRYTFSLNSAFAYKGFDLSLFLQGVGKVDGYLYGAGIQAFTTTGAVGGTIREDNKDRWTPDNPNAKYPRLAFGQNNNQQNSSFWMRNAAYLRLKNVQIGYTVPKQWLNTNKIQRLRIFANGTNLFTADSFLEGYDVEAPVGAGNYYPQVKVYTFGLEATF</sequence>
<dbReference type="EMBL" id="BAABIQ010000005">
    <property type="protein sequence ID" value="GAA4785234.1"/>
    <property type="molecule type" value="Genomic_DNA"/>
</dbReference>
<dbReference type="InterPro" id="IPR039426">
    <property type="entry name" value="TonB-dep_rcpt-like"/>
</dbReference>
<dbReference type="Pfam" id="PF07715">
    <property type="entry name" value="Plug"/>
    <property type="match status" value="1"/>
</dbReference>
<keyword evidence="5 10" id="KW-0812">Transmembrane</keyword>
<keyword evidence="3 10" id="KW-1134">Transmembrane beta strand</keyword>
<dbReference type="InterPro" id="IPR011662">
    <property type="entry name" value="Secretin/TonB_short_N"/>
</dbReference>
<reference evidence="14" key="1">
    <citation type="journal article" date="2019" name="Int. J. Syst. Evol. Microbiol.">
        <title>The Global Catalogue of Microorganisms (GCM) 10K type strain sequencing project: providing services to taxonomists for standard genome sequencing and annotation.</title>
        <authorList>
            <consortium name="The Broad Institute Genomics Platform"/>
            <consortium name="The Broad Institute Genome Sequencing Center for Infectious Disease"/>
            <person name="Wu L."/>
            <person name="Ma J."/>
        </authorList>
    </citation>
    <scope>NUCLEOTIDE SEQUENCE [LARGE SCALE GENOMIC DNA]</scope>
    <source>
        <strain evidence="14">JCM 18200</strain>
    </source>
</reference>
<name>A0ABP9ARG8_9SPHI</name>
<dbReference type="InterPro" id="IPR036942">
    <property type="entry name" value="Beta-barrel_TonB_sf"/>
</dbReference>
<evidence type="ECO:0000256" key="9">
    <source>
        <dbReference type="ARBA" id="ARBA00023237"/>
    </source>
</evidence>
<accession>A0ABP9ARG8</accession>
<evidence type="ECO:0000256" key="8">
    <source>
        <dbReference type="ARBA" id="ARBA00023136"/>
    </source>
</evidence>
<evidence type="ECO:0000256" key="3">
    <source>
        <dbReference type="ARBA" id="ARBA00022452"/>
    </source>
</evidence>
<evidence type="ECO:0000256" key="7">
    <source>
        <dbReference type="ARBA" id="ARBA00023077"/>
    </source>
</evidence>
<dbReference type="Gene3D" id="2.40.170.20">
    <property type="entry name" value="TonB-dependent receptor, beta-barrel domain"/>
    <property type="match status" value="1"/>
</dbReference>
<dbReference type="InterPro" id="IPR037066">
    <property type="entry name" value="Plug_dom_sf"/>
</dbReference>
<evidence type="ECO:0000256" key="4">
    <source>
        <dbReference type="ARBA" id="ARBA00022496"/>
    </source>
</evidence>
<dbReference type="Gene3D" id="2.170.130.10">
    <property type="entry name" value="TonB-dependent receptor, plug domain"/>
    <property type="match status" value="1"/>
</dbReference>
<dbReference type="Pfam" id="PF00593">
    <property type="entry name" value="TonB_dep_Rec_b-barrel"/>
    <property type="match status" value="1"/>
</dbReference>
<feature type="domain" description="Secretin/TonB short N-terminal" evidence="12">
    <location>
        <begin position="46"/>
        <end position="97"/>
    </location>
</feature>
<dbReference type="SMART" id="SM00965">
    <property type="entry name" value="STN"/>
    <property type="match status" value="1"/>
</dbReference>
<proteinExistence type="inferred from homology"/>
<dbReference type="InterPro" id="IPR008969">
    <property type="entry name" value="CarboxyPept-like_regulatory"/>
</dbReference>
<dbReference type="SUPFAM" id="SSF49464">
    <property type="entry name" value="Carboxypeptidase regulatory domain-like"/>
    <property type="match status" value="1"/>
</dbReference>
<keyword evidence="6" id="KW-0408">Iron</keyword>
<evidence type="ECO:0000313" key="13">
    <source>
        <dbReference type="EMBL" id="GAA4785234.1"/>
    </source>
</evidence>
<comment type="similarity">
    <text evidence="10 11">Belongs to the TonB-dependent receptor family.</text>
</comment>
<dbReference type="Gene3D" id="3.55.50.30">
    <property type="match status" value="1"/>
</dbReference>
<evidence type="ECO:0000256" key="2">
    <source>
        <dbReference type="ARBA" id="ARBA00022448"/>
    </source>
</evidence>
<protein>
    <submittedName>
        <fullName evidence="13">TonB-dependent receptor</fullName>
    </submittedName>
</protein>
<evidence type="ECO:0000256" key="10">
    <source>
        <dbReference type="PROSITE-ProRule" id="PRU01360"/>
    </source>
</evidence>
<dbReference type="InterPro" id="IPR023996">
    <property type="entry name" value="TonB-dep_OMP_SusC/RagA"/>
</dbReference>
<evidence type="ECO:0000256" key="5">
    <source>
        <dbReference type="ARBA" id="ARBA00022692"/>
    </source>
</evidence>
<keyword evidence="4" id="KW-0406">Ion transport</keyword>
<dbReference type="NCBIfam" id="TIGR04057">
    <property type="entry name" value="SusC_RagA_signa"/>
    <property type="match status" value="1"/>
</dbReference>
<keyword evidence="14" id="KW-1185">Reference proteome</keyword>
<organism evidence="13 14">
    <name type="scientific">Olivibacter ginsenosidimutans</name>
    <dbReference type="NCBI Taxonomy" id="1176537"/>
    <lineage>
        <taxon>Bacteria</taxon>
        <taxon>Pseudomonadati</taxon>
        <taxon>Bacteroidota</taxon>
        <taxon>Sphingobacteriia</taxon>
        <taxon>Sphingobacteriales</taxon>
        <taxon>Sphingobacteriaceae</taxon>
        <taxon>Olivibacter</taxon>
    </lineage>
</organism>
<comment type="caution">
    <text evidence="13">The sequence shown here is derived from an EMBL/GenBank/DDBJ whole genome shotgun (WGS) entry which is preliminary data.</text>
</comment>
<dbReference type="Proteomes" id="UP001501411">
    <property type="component" value="Unassembled WGS sequence"/>
</dbReference>
<keyword evidence="8 10" id="KW-0472">Membrane</keyword>
<keyword evidence="13" id="KW-0675">Receptor</keyword>
<keyword evidence="2 10" id="KW-0813">Transport</keyword>
<gene>
    <name evidence="13" type="ORF">GCM10023231_11350</name>
</gene>